<name>A0A0W7TQF5_9FIRM</name>
<evidence type="ECO:0000313" key="2">
    <source>
        <dbReference type="EMBL" id="KUE76061.1"/>
    </source>
</evidence>
<feature type="transmembrane region" description="Helical" evidence="1">
    <location>
        <begin position="42"/>
        <end position="66"/>
    </location>
</feature>
<sequence length="154" mass="17301">MKKFFDIVMPVKTAACYIFTATMCVYAVLDLVFGWGGLPDNYLFSFLLLSLAGGVLQIVAFTELVIKRLRYTLRLFVFAVPYLAVLSAIAAGFGWLPAAQPGAWALFFLIFLAVLLTMTLGFELYYRISGKKYDGLLGQYRASRTRDENSRGEY</sequence>
<feature type="transmembrane region" description="Helical" evidence="1">
    <location>
        <begin position="12"/>
        <end position="36"/>
    </location>
</feature>
<evidence type="ECO:0000313" key="3">
    <source>
        <dbReference type="Proteomes" id="UP000053433"/>
    </source>
</evidence>
<gene>
    <name evidence="2" type="ORF">ASJ35_10825</name>
</gene>
<dbReference type="EMBL" id="LMUA01000013">
    <property type="protein sequence ID" value="KUE76061.1"/>
    <property type="molecule type" value="Genomic_DNA"/>
</dbReference>
<feature type="transmembrane region" description="Helical" evidence="1">
    <location>
        <begin position="102"/>
        <end position="126"/>
    </location>
</feature>
<evidence type="ECO:0008006" key="4">
    <source>
        <dbReference type="Google" id="ProtNLM"/>
    </source>
</evidence>
<evidence type="ECO:0000256" key="1">
    <source>
        <dbReference type="SAM" id="Phobius"/>
    </source>
</evidence>
<feature type="transmembrane region" description="Helical" evidence="1">
    <location>
        <begin position="73"/>
        <end position="96"/>
    </location>
</feature>
<protein>
    <recommendedName>
        <fullName evidence="4">DUF3021 family protein</fullName>
    </recommendedName>
</protein>
<proteinExistence type="predicted"/>
<organism evidence="2 3">
    <name type="scientific">Ruthenibacterium lactatiformans</name>
    <dbReference type="NCBI Taxonomy" id="1550024"/>
    <lineage>
        <taxon>Bacteria</taxon>
        <taxon>Bacillati</taxon>
        <taxon>Bacillota</taxon>
        <taxon>Clostridia</taxon>
        <taxon>Eubacteriales</taxon>
        <taxon>Oscillospiraceae</taxon>
        <taxon>Ruthenibacterium</taxon>
    </lineage>
</organism>
<dbReference type="AlphaFoldDB" id="A0A0W7TQF5"/>
<comment type="caution">
    <text evidence="2">The sequence shown here is derived from an EMBL/GenBank/DDBJ whole genome shotgun (WGS) entry which is preliminary data.</text>
</comment>
<reference evidence="2 3" key="1">
    <citation type="submission" date="2015-10" db="EMBL/GenBank/DDBJ databases">
        <title>A novel member of the family Ruminococcaceae isolated from human faeces.</title>
        <authorList>
            <person name="Shkoporov A.N."/>
            <person name="Chaplin A.V."/>
            <person name="Motuzova O.V."/>
            <person name="Kafarskaia L.I."/>
            <person name="Efimov B.A."/>
        </authorList>
    </citation>
    <scope>NUCLEOTIDE SEQUENCE [LARGE SCALE GENOMIC DNA]</scope>
    <source>
        <strain evidence="2 3">668</strain>
    </source>
</reference>
<dbReference type="RefSeq" id="WP_055080332.1">
    <property type="nucleotide sequence ID" value="NZ_CAQJQL010000001.1"/>
</dbReference>
<dbReference type="Proteomes" id="UP000053433">
    <property type="component" value="Unassembled WGS sequence"/>
</dbReference>
<keyword evidence="1" id="KW-0472">Membrane</keyword>
<keyword evidence="1" id="KW-0812">Transmembrane</keyword>
<keyword evidence="1" id="KW-1133">Transmembrane helix</keyword>
<accession>A0A0W7TQF5</accession>